<dbReference type="PANTHER" id="PTHR42983">
    <property type="entry name" value="DINITROGENASE IRON-MOLYBDENUM COFACTOR PROTEIN-RELATED"/>
    <property type="match status" value="1"/>
</dbReference>
<reference evidence="2 3" key="1">
    <citation type="submission" date="2021-10" db="EMBL/GenBank/DDBJ databases">
        <title>Lutispora strain m25 sp. nov., a thermophilic, non-spore-forming bacterium isolated from a lab-scale methanogenic bioreactor digesting anaerobic sludge.</title>
        <authorList>
            <person name="El Houari A."/>
            <person name="Mcdonald J."/>
        </authorList>
    </citation>
    <scope>NUCLEOTIDE SEQUENCE [LARGE SCALE GENOMIC DNA]</scope>
    <source>
        <strain evidence="3">m25</strain>
    </source>
</reference>
<dbReference type="InterPro" id="IPR033913">
    <property type="entry name" value="MTH1175_dom"/>
</dbReference>
<evidence type="ECO:0000313" key="3">
    <source>
        <dbReference type="Proteomes" id="UP001651880"/>
    </source>
</evidence>
<name>A0ABT1NDF9_9FIRM</name>
<dbReference type="Gene3D" id="3.30.420.130">
    <property type="entry name" value="Dinitrogenase iron-molybdenum cofactor biosynthesis domain"/>
    <property type="match status" value="1"/>
</dbReference>
<accession>A0ABT1NDF9</accession>
<keyword evidence="3" id="KW-1185">Reference proteome</keyword>
<dbReference type="InterPro" id="IPR003731">
    <property type="entry name" value="Di-Nase_FeMo-co_biosynth"/>
</dbReference>
<gene>
    <name evidence="2" type="ORF">LJD61_03855</name>
</gene>
<dbReference type="EMBL" id="JAJEKE010000002">
    <property type="protein sequence ID" value="MCQ1528679.1"/>
    <property type="molecule type" value="Genomic_DNA"/>
</dbReference>
<evidence type="ECO:0000259" key="1">
    <source>
        <dbReference type="Pfam" id="PF02579"/>
    </source>
</evidence>
<feature type="domain" description="Dinitrogenase iron-molybdenum cofactor biosynthesis" evidence="1">
    <location>
        <begin position="13"/>
        <end position="102"/>
    </location>
</feature>
<organism evidence="2 3">
    <name type="scientific">Lutispora saccharofermentans</name>
    <dbReference type="NCBI Taxonomy" id="3024236"/>
    <lineage>
        <taxon>Bacteria</taxon>
        <taxon>Bacillati</taxon>
        <taxon>Bacillota</taxon>
        <taxon>Clostridia</taxon>
        <taxon>Lutisporales</taxon>
        <taxon>Lutisporaceae</taxon>
        <taxon>Lutispora</taxon>
    </lineage>
</organism>
<sequence>MKIAIPSEGKSLESPVNQSFGRTETFILVDIKDMSYKVIDNTAAGAQGGAGIKAAQAVVDSGADAIITFRCGQNAADVLQAGGIKIYKASPGTVSDAVQMFISGILEELTDIHAGYHNHGGA</sequence>
<dbReference type="PANTHER" id="PTHR42983:SF1">
    <property type="entry name" value="IRON-MOLYBDENUM PROTEIN"/>
    <property type="match status" value="1"/>
</dbReference>
<dbReference type="Proteomes" id="UP001651880">
    <property type="component" value="Unassembled WGS sequence"/>
</dbReference>
<proteinExistence type="predicted"/>
<dbReference type="CDD" id="cd00851">
    <property type="entry name" value="MTH1175"/>
    <property type="match status" value="1"/>
</dbReference>
<dbReference type="RefSeq" id="WP_255226195.1">
    <property type="nucleotide sequence ID" value="NZ_JAJEKE010000002.1"/>
</dbReference>
<protein>
    <submittedName>
        <fullName evidence="2">NifB/NifX family molybdenum-iron cluster-binding protein</fullName>
    </submittedName>
</protein>
<evidence type="ECO:0000313" key="2">
    <source>
        <dbReference type="EMBL" id="MCQ1528679.1"/>
    </source>
</evidence>
<dbReference type="Pfam" id="PF02579">
    <property type="entry name" value="Nitro_FeMo-Co"/>
    <property type="match status" value="1"/>
</dbReference>
<dbReference type="InterPro" id="IPR036105">
    <property type="entry name" value="DiNase_FeMo-co_biosyn_sf"/>
</dbReference>
<comment type="caution">
    <text evidence="2">The sequence shown here is derived from an EMBL/GenBank/DDBJ whole genome shotgun (WGS) entry which is preliminary data.</text>
</comment>
<dbReference type="SUPFAM" id="SSF53146">
    <property type="entry name" value="Nitrogenase accessory factor-like"/>
    <property type="match status" value="1"/>
</dbReference>